<protein>
    <submittedName>
        <fullName evidence="1">Uncharacterized protein</fullName>
    </submittedName>
</protein>
<comment type="caution">
    <text evidence="1">The sequence shown here is derived from an EMBL/GenBank/DDBJ whole genome shotgun (WGS) entry which is preliminary data.</text>
</comment>
<dbReference type="Proteomes" id="UP001056120">
    <property type="component" value="Linkage Group LG18"/>
</dbReference>
<evidence type="ECO:0000313" key="2">
    <source>
        <dbReference type="Proteomes" id="UP001056120"/>
    </source>
</evidence>
<sequence length="95" mass="10164">MSACPCPSPPLSFTGTSLRRRIPSLVAVWSDPPITAAAPSAAVDRRRGGCRRRAPGLSLVDNNEYADDLENAREAAKKMAFHILSSDLIPSITSN</sequence>
<organism evidence="1 2">
    <name type="scientific">Smallanthus sonchifolius</name>
    <dbReference type="NCBI Taxonomy" id="185202"/>
    <lineage>
        <taxon>Eukaryota</taxon>
        <taxon>Viridiplantae</taxon>
        <taxon>Streptophyta</taxon>
        <taxon>Embryophyta</taxon>
        <taxon>Tracheophyta</taxon>
        <taxon>Spermatophyta</taxon>
        <taxon>Magnoliopsida</taxon>
        <taxon>eudicotyledons</taxon>
        <taxon>Gunneridae</taxon>
        <taxon>Pentapetalae</taxon>
        <taxon>asterids</taxon>
        <taxon>campanulids</taxon>
        <taxon>Asterales</taxon>
        <taxon>Asteraceae</taxon>
        <taxon>Asteroideae</taxon>
        <taxon>Heliantheae alliance</taxon>
        <taxon>Millerieae</taxon>
        <taxon>Smallanthus</taxon>
    </lineage>
</organism>
<name>A0ACB9EA82_9ASTR</name>
<gene>
    <name evidence="1" type="ORF">L1987_55528</name>
</gene>
<keyword evidence="2" id="KW-1185">Reference proteome</keyword>
<dbReference type="EMBL" id="CM042035">
    <property type="protein sequence ID" value="KAI3755722.1"/>
    <property type="molecule type" value="Genomic_DNA"/>
</dbReference>
<reference evidence="1 2" key="2">
    <citation type="journal article" date="2022" name="Mol. Ecol. Resour.">
        <title>The genomes of chicory, endive, great burdock and yacon provide insights into Asteraceae paleo-polyploidization history and plant inulin production.</title>
        <authorList>
            <person name="Fan W."/>
            <person name="Wang S."/>
            <person name="Wang H."/>
            <person name="Wang A."/>
            <person name="Jiang F."/>
            <person name="Liu H."/>
            <person name="Zhao H."/>
            <person name="Xu D."/>
            <person name="Zhang Y."/>
        </authorList>
    </citation>
    <scope>NUCLEOTIDE SEQUENCE [LARGE SCALE GENOMIC DNA]</scope>
    <source>
        <strain evidence="2">cv. Yunnan</strain>
        <tissue evidence="1">Leaves</tissue>
    </source>
</reference>
<evidence type="ECO:0000313" key="1">
    <source>
        <dbReference type="EMBL" id="KAI3755722.1"/>
    </source>
</evidence>
<accession>A0ACB9EA82</accession>
<reference evidence="2" key="1">
    <citation type="journal article" date="2022" name="Mol. Ecol. Resour.">
        <title>The genomes of chicory, endive, great burdock and yacon provide insights into Asteraceae palaeo-polyploidization history and plant inulin production.</title>
        <authorList>
            <person name="Fan W."/>
            <person name="Wang S."/>
            <person name="Wang H."/>
            <person name="Wang A."/>
            <person name="Jiang F."/>
            <person name="Liu H."/>
            <person name="Zhao H."/>
            <person name="Xu D."/>
            <person name="Zhang Y."/>
        </authorList>
    </citation>
    <scope>NUCLEOTIDE SEQUENCE [LARGE SCALE GENOMIC DNA]</scope>
    <source>
        <strain evidence="2">cv. Yunnan</strain>
    </source>
</reference>
<proteinExistence type="predicted"/>